<reference evidence="2" key="1">
    <citation type="submission" date="2020-10" db="EMBL/GenBank/DDBJ databases">
        <authorList>
            <person name="Gilroy R."/>
        </authorList>
    </citation>
    <scope>NUCLEOTIDE SEQUENCE</scope>
    <source>
        <strain evidence="2">ChiSxjej1B13-7958</strain>
    </source>
</reference>
<reference evidence="2" key="2">
    <citation type="journal article" date="2021" name="PeerJ">
        <title>Extensive microbial diversity within the chicken gut microbiome revealed by metagenomics and culture.</title>
        <authorList>
            <person name="Gilroy R."/>
            <person name="Ravi A."/>
            <person name="Getino M."/>
            <person name="Pursley I."/>
            <person name="Horton D.L."/>
            <person name="Alikhan N.F."/>
            <person name="Baker D."/>
            <person name="Gharbi K."/>
            <person name="Hall N."/>
            <person name="Watson M."/>
            <person name="Adriaenssens E.M."/>
            <person name="Foster-Nyarko E."/>
            <person name="Jarju S."/>
            <person name="Secka A."/>
            <person name="Antonio M."/>
            <person name="Oren A."/>
            <person name="Chaudhuri R.R."/>
            <person name="La Ragione R."/>
            <person name="Hildebrand F."/>
            <person name="Pallen M.J."/>
        </authorList>
    </citation>
    <scope>NUCLEOTIDE SEQUENCE</scope>
    <source>
        <strain evidence="2">ChiSxjej1B13-7958</strain>
    </source>
</reference>
<comment type="caution">
    <text evidence="2">The sequence shown here is derived from an EMBL/GenBank/DDBJ whole genome shotgun (WGS) entry which is preliminary data.</text>
</comment>
<evidence type="ECO:0000256" key="1">
    <source>
        <dbReference type="SAM" id="MobiDB-lite"/>
    </source>
</evidence>
<proteinExistence type="predicted"/>
<organism evidence="2 3">
    <name type="scientific">Candidatus Caccousia avicola</name>
    <dbReference type="NCBI Taxonomy" id="2840721"/>
    <lineage>
        <taxon>Bacteria</taxon>
        <taxon>Bacillati</taxon>
        <taxon>Bacillota</taxon>
        <taxon>Clostridia</taxon>
        <taxon>Eubacteriales</taxon>
        <taxon>Oscillospiraceae</taxon>
        <taxon>Oscillospiraceae incertae sedis</taxon>
        <taxon>Candidatus Caccousia</taxon>
    </lineage>
</organism>
<protein>
    <submittedName>
        <fullName evidence="2">Uncharacterized protein</fullName>
    </submittedName>
</protein>
<feature type="compositionally biased region" description="Polar residues" evidence="1">
    <location>
        <begin position="1"/>
        <end position="19"/>
    </location>
</feature>
<dbReference type="EMBL" id="DVGZ01000002">
    <property type="protein sequence ID" value="HIR46065.1"/>
    <property type="molecule type" value="Genomic_DNA"/>
</dbReference>
<evidence type="ECO:0000313" key="2">
    <source>
        <dbReference type="EMBL" id="HIR46065.1"/>
    </source>
</evidence>
<gene>
    <name evidence="2" type="ORF">IAB89_00165</name>
</gene>
<evidence type="ECO:0000313" key="3">
    <source>
        <dbReference type="Proteomes" id="UP000824242"/>
    </source>
</evidence>
<accession>A0A9D1DDA0</accession>
<feature type="region of interest" description="Disordered" evidence="1">
    <location>
        <begin position="1"/>
        <end position="23"/>
    </location>
</feature>
<dbReference type="AlphaFoldDB" id="A0A9D1DDA0"/>
<name>A0A9D1DDA0_9FIRM</name>
<dbReference type="Proteomes" id="UP000824242">
    <property type="component" value="Unassembled WGS sequence"/>
</dbReference>
<sequence length="73" mass="7909">MIQSYRQSPSGISHSAGTSSRDRHSSAACVSLLGILLLTGCTLLEEGTLEDLPRETLDTLASMDWLPRDDANF</sequence>